<sequence>MNVPNMLTTLRFALIPVYIVVYASGHMKWAFAVVVLAGLTDILDGYLARRHAQVTAVGAMLDPLADKLMMIAVIVSLLATGHLHWAACAAFFIRDIGMIAGSAFFHFRGMKTVPANWMGKLTTVLYYAAIAFIFFELPFAQAYLWGVIGFSFVTSFIYIILFARLNQRERLAGRAGKPDVGMTADQPK</sequence>
<feature type="transmembrane region" description="Helical" evidence="19">
    <location>
        <begin position="114"/>
        <end position="137"/>
    </location>
</feature>
<keyword evidence="10 19" id="KW-0812">Transmembrane</keyword>
<comment type="pathway">
    <text evidence="3">Phospholipid metabolism; phosphatidylglycerol biosynthesis; phosphatidylglycerol from CDP-diacylglycerol: step 1/2.</text>
</comment>
<organism evidence="20 21">
    <name type="scientific">Paenibacillus xanthanilyticus</name>
    <dbReference type="NCBI Taxonomy" id="1783531"/>
    <lineage>
        <taxon>Bacteria</taxon>
        <taxon>Bacillati</taxon>
        <taxon>Bacillota</taxon>
        <taxon>Bacilli</taxon>
        <taxon>Bacillales</taxon>
        <taxon>Paenibacillaceae</taxon>
        <taxon>Paenibacillus</taxon>
    </lineage>
</organism>
<dbReference type="InterPro" id="IPR000462">
    <property type="entry name" value="CDP-OH_P_trans"/>
</dbReference>
<evidence type="ECO:0000256" key="12">
    <source>
        <dbReference type="ARBA" id="ARBA00023098"/>
    </source>
</evidence>
<evidence type="ECO:0000256" key="5">
    <source>
        <dbReference type="ARBA" id="ARBA00010441"/>
    </source>
</evidence>
<evidence type="ECO:0000256" key="8">
    <source>
        <dbReference type="ARBA" id="ARBA00022516"/>
    </source>
</evidence>
<dbReference type="Gene3D" id="1.20.120.1760">
    <property type="match status" value="1"/>
</dbReference>
<keyword evidence="14" id="KW-0594">Phospholipid biosynthesis</keyword>
<reference evidence="21" key="1">
    <citation type="journal article" date="2019" name="Int. J. Syst. Evol. Microbiol.">
        <title>The Global Catalogue of Microorganisms (GCM) 10K type strain sequencing project: providing services to taxonomists for standard genome sequencing and annotation.</title>
        <authorList>
            <consortium name="The Broad Institute Genomics Platform"/>
            <consortium name="The Broad Institute Genome Sequencing Center for Infectious Disease"/>
            <person name="Wu L."/>
            <person name="Ma J."/>
        </authorList>
    </citation>
    <scope>NUCLEOTIDE SEQUENCE [LARGE SCALE GENOMIC DNA]</scope>
    <source>
        <strain evidence="21">IBRC-M 10987</strain>
    </source>
</reference>
<keyword evidence="13 19" id="KW-0472">Membrane</keyword>
<feature type="transmembrane region" description="Helical" evidence="19">
    <location>
        <begin position="68"/>
        <end position="93"/>
    </location>
</feature>
<keyword evidence="9 18" id="KW-0808">Transferase</keyword>
<dbReference type="EC" id="2.7.8.5" evidence="6"/>
<evidence type="ECO:0000256" key="7">
    <source>
        <dbReference type="ARBA" id="ARBA00014944"/>
    </source>
</evidence>
<keyword evidence="15" id="KW-1208">Phospholipid metabolism</keyword>
<dbReference type="PROSITE" id="PS00379">
    <property type="entry name" value="CDP_ALCOHOL_P_TRANSF"/>
    <property type="match status" value="1"/>
</dbReference>
<comment type="caution">
    <text evidence="20">The sequence shown here is derived from an EMBL/GenBank/DDBJ whole genome shotgun (WGS) entry which is preliminary data.</text>
</comment>
<evidence type="ECO:0000256" key="17">
    <source>
        <dbReference type="ARBA" id="ARBA00048586"/>
    </source>
</evidence>
<keyword evidence="21" id="KW-1185">Reference proteome</keyword>
<evidence type="ECO:0000256" key="15">
    <source>
        <dbReference type="ARBA" id="ARBA00023264"/>
    </source>
</evidence>
<dbReference type="PIRSF" id="PIRSF000847">
    <property type="entry name" value="Phos_ph_gly_syn"/>
    <property type="match status" value="1"/>
</dbReference>
<evidence type="ECO:0000313" key="20">
    <source>
        <dbReference type="EMBL" id="MFC4100379.1"/>
    </source>
</evidence>
<protein>
    <recommendedName>
        <fullName evidence="7">CDP-diacylglycerol--glycerol-3-phosphate 3-phosphatidyltransferase</fullName>
        <ecNumber evidence="6">2.7.8.5</ecNumber>
    </recommendedName>
    <alternativeName>
        <fullName evidence="16">Phosphatidylglycerophosphate synthase</fullName>
    </alternativeName>
</protein>
<evidence type="ECO:0000256" key="9">
    <source>
        <dbReference type="ARBA" id="ARBA00022679"/>
    </source>
</evidence>
<proteinExistence type="inferred from homology"/>
<evidence type="ECO:0000313" key="21">
    <source>
        <dbReference type="Proteomes" id="UP001595715"/>
    </source>
</evidence>
<feature type="transmembrane region" description="Helical" evidence="19">
    <location>
        <begin position="143"/>
        <end position="165"/>
    </location>
</feature>
<comment type="pathway">
    <text evidence="4">Lipid metabolism.</text>
</comment>
<evidence type="ECO:0000256" key="11">
    <source>
        <dbReference type="ARBA" id="ARBA00022989"/>
    </source>
</evidence>
<keyword evidence="11 19" id="KW-1133">Transmembrane helix</keyword>
<evidence type="ECO:0000256" key="19">
    <source>
        <dbReference type="SAM" id="Phobius"/>
    </source>
</evidence>
<comment type="similarity">
    <text evidence="5 18">Belongs to the CDP-alcohol phosphatidyltransferase class-I family.</text>
</comment>
<evidence type="ECO:0000256" key="10">
    <source>
        <dbReference type="ARBA" id="ARBA00022692"/>
    </source>
</evidence>
<evidence type="ECO:0000256" key="6">
    <source>
        <dbReference type="ARBA" id="ARBA00013170"/>
    </source>
</evidence>
<dbReference type="Proteomes" id="UP001595715">
    <property type="component" value="Unassembled WGS sequence"/>
</dbReference>
<comment type="catalytic activity">
    <reaction evidence="17">
        <text>a CDP-1,2-diacyl-sn-glycerol + sn-glycerol 3-phosphate = a 1,2-diacyl-sn-glycero-3-phospho-(1'-sn-glycero-3'-phosphate) + CMP + H(+)</text>
        <dbReference type="Rhea" id="RHEA:12593"/>
        <dbReference type="ChEBI" id="CHEBI:15378"/>
        <dbReference type="ChEBI" id="CHEBI:57597"/>
        <dbReference type="ChEBI" id="CHEBI:58332"/>
        <dbReference type="ChEBI" id="CHEBI:60110"/>
        <dbReference type="ChEBI" id="CHEBI:60377"/>
        <dbReference type="EC" id="2.7.8.5"/>
    </reaction>
</comment>
<evidence type="ECO:0000256" key="4">
    <source>
        <dbReference type="ARBA" id="ARBA00005189"/>
    </source>
</evidence>
<evidence type="ECO:0000256" key="3">
    <source>
        <dbReference type="ARBA" id="ARBA00005042"/>
    </source>
</evidence>
<name>A0ABV8K2Z2_9BACL</name>
<evidence type="ECO:0000256" key="18">
    <source>
        <dbReference type="RuleBase" id="RU003750"/>
    </source>
</evidence>
<gene>
    <name evidence="20" type="ORF">ACFOZ8_12050</name>
</gene>
<dbReference type="RefSeq" id="WP_377719050.1">
    <property type="nucleotide sequence ID" value="NZ_JBHSAM010000025.1"/>
</dbReference>
<dbReference type="EMBL" id="JBHSAM010000025">
    <property type="protein sequence ID" value="MFC4100379.1"/>
    <property type="molecule type" value="Genomic_DNA"/>
</dbReference>
<dbReference type="PANTHER" id="PTHR14269">
    <property type="entry name" value="CDP-DIACYLGLYCEROL--GLYCEROL-3-PHOSPHATE 3-PHOSPHATIDYLTRANSFERASE-RELATED"/>
    <property type="match status" value="1"/>
</dbReference>
<comment type="function">
    <text evidence="1">This protein catalyzes the committed step to the synthesis of the acidic phospholipids.</text>
</comment>
<evidence type="ECO:0000256" key="13">
    <source>
        <dbReference type="ARBA" id="ARBA00023136"/>
    </source>
</evidence>
<evidence type="ECO:0000256" key="1">
    <source>
        <dbReference type="ARBA" id="ARBA00003973"/>
    </source>
</evidence>
<dbReference type="Pfam" id="PF01066">
    <property type="entry name" value="CDP-OH_P_transf"/>
    <property type="match status" value="1"/>
</dbReference>
<dbReference type="InterPro" id="IPR043130">
    <property type="entry name" value="CDP-OH_PTrfase_TM_dom"/>
</dbReference>
<keyword evidence="12" id="KW-0443">Lipid metabolism</keyword>
<comment type="subcellular location">
    <subcellularLocation>
        <location evidence="2">Membrane</location>
        <topology evidence="2">Multi-pass membrane protein</topology>
    </subcellularLocation>
</comment>
<accession>A0ABV8K2Z2</accession>
<evidence type="ECO:0000256" key="16">
    <source>
        <dbReference type="ARBA" id="ARBA00033018"/>
    </source>
</evidence>
<dbReference type="InterPro" id="IPR004570">
    <property type="entry name" value="Phosphatidylglycerol_P_synth"/>
</dbReference>
<keyword evidence="8" id="KW-0444">Lipid biosynthesis</keyword>
<dbReference type="InterPro" id="IPR050324">
    <property type="entry name" value="CDP-alcohol_PTase-I"/>
</dbReference>
<dbReference type="InterPro" id="IPR048254">
    <property type="entry name" value="CDP_ALCOHOL_P_TRANSF_CS"/>
</dbReference>
<evidence type="ECO:0000256" key="14">
    <source>
        <dbReference type="ARBA" id="ARBA00023209"/>
    </source>
</evidence>
<evidence type="ECO:0000256" key="2">
    <source>
        <dbReference type="ARBA" id="ARBA00004141"/>
    </source>
</evidence>
<dbReference type="PANTHER" id="PTHR14269:SF62">
    <property type="entry name" value="CDP-DIACYLGLYCEROL--GLYCEROL-3-PHOSPHATE 3-PHOSPHATIDYLTRANSFERASE 1, CHLOROPLASTIC"/>
    <property type="match status" value="1"/>
</dbReference>